<comment type="caution">
    <text evidence="1">The sequence shown here is derived from an EMBL/GenBank/DDBJ whole genome shotgun (WGS) entry which is preliminary data.</text>
</comment>
<evidence type="ECO:0000313" key="1">
    <source>
        <dbReference type="EMBL" id="MBD2768830.1"/>
    </source>
</evidence>
<dbReference type="EMBL" id="JACXAD010000013">
    <property type="protein sequence ID" value="MBD2768830.1"/>
    <property type="molecule type" value="Genomic_DNA"/>
</dbReference>
<keyword evidence="2" id="KW-1185">Reference proteome</keyword>
<protein>
    <submittedName>
        <fullName evidence="1">Uncharacterized protein</fullName>
    </submittedName>
</protein>
<evidence type="ECO:0000313" key="2">
    <source>
        <dbReference type="Proteomes" id="UP000612233"/>
    </source>
</evidence>
<dbReference type="AlphaFoldDB" id="A0A927BDI0"/>
<dbReference type="Proteomes" id="UP000612233">
    <property type="component" value="Unassembled WGS sequence"/>
</dbReference>
<reference evidence="1" key="1">
    <citation type="submission" date="2020-09" db="EMBL/GenBank/DDBJ databases">
        <authorList>
            <person name="Kim M.K."/>
        </authorList>
    </citation>
    <scope>NUCLEOTIDE SEQUENCE</scope>
    <source>
        <strain evidence="1">BT664</strain>
    </source>
</reference>
<gene>
    <name evidence="1" type="ORF">IC235_13120</name>
</gene>
<accession>A0A927BDI0</accession>
<dbReference type="RefSeq" id="WP_191005638.1">
    <property type="nucleotide sequence ID" value="NZ_JACXAD010000013.1"/>
</dbReference>
<proteinExistence type="predicted"/>
<name>A0A927BDI0_9BACT</name>
<sequence>MTINMSTGEFFIYDEKFDASTSQDSIPKIEQKGKLSLIVDNGLWKTFSFVPTNNQLDADLACGYIFYGQLLKTIKVALKNERFTDGSLEEKFILLTGLKNTRDTIARSWGSIEYSVDIKTSWDYIVINYKSANDH</sequence>
<organism evidence="1 2">
    <name type="scientific">Hymenobacter montanus</name>
    <dbReference type="NCBI Taxonomy" id="2771359"/>
    <lineage>
        <taxon>Bacteria</taxon>
        <taxon>Pseudomonadati</taxon>
        <taxon>Bacteroidota</taxon>
        <taxon>Cytophagia</taxon>
        <taxon>Cytophagales</taxon>
        <taxon>Hymenobacteraceae</taxon>
        <taxon>Hymenobacter</taxon>
    </lineage>
</organism>